<gene>
    <name evidence="8" type="ORF">GRI36_06385</name>
</gene>
<dbReference type="OrthoDB" id="7585155at2"/>
<reference evidence="8 9" key="1">
    <citation type="submission" date="2019-12" db="EMBL/GenBank/DDBJ databases">
        <title>Genomic-based taxomic classification of the family Erythrobacteraceae.</title>
        <authorList>
            <person name="Xu L."/>
        </authorList>
    </citation>
    <scope>NUCLEOTIDE SEQUENCE [LARGE SCALE GENOMIC DNA]</scope>
    <source>
        <strain evidence="8 9">JCM 17802</strain>
    </source>
</reference>
<dbReference type="InterPro" id="IPR006260">
    <property type="entry name" value="TonB/TolA_C"/>
</dbReference>
<dbReference type="Gene3D" id="3.30.1150.10">
    <property type="match status" value="1"/>
</dbReference>
<sequence>MMAFADHATQTNRKTAVAGVTAIHAIIGVVLVTGLAGGAFMPDEDTPLKTTVFKTPPPPPPPEPDEAVEPQKPTAPLPYVPPPPMPINNSEPTINTAPELPDLADIVIRDAFPEGDPVVPVTPQPTPKPVPTFSPIAAKPSNDPGRWITESDYRTSWINRGMTGIASFKVTVGTTGKVQNCQIVASTGHSALDNATCKLVSQRARFDAARDSSGNKVSGSYRTSVKWEVPR</sequence>
<accession>A0A6I4SLA6</accession>
<name>A0A6I4SLA6_9SPHN</name>
<evidence type="ECO:0000256" key="6">
    <source>
        <dbReference type="SAM" id="Phobius"/>
    </source>
</evidence>
<dbReference type="EMBL" id="WTYS01000001">
    <property type="protein sequence ID" value="MXO56505.1"/>
    <property type="molecule type" value="Genomic_DNA"/>
</dbReference>
<dbReference type="InterPro" id="IPR037682">
    <property type="entry name" value="TonB_C"/>
</dbReference>
<evidence type="ECO:0000256" key="3">
    <source>
        <dbReference type="ARBA" id="ARBA00022989"/>
    </source>
</evidence>
<evidence type="ECO:0000256" key="2">
    <source>
        <dbReference type="ARBA" id="ARBA00022692"/>
    </source>
</evidence>
<comment type="caution">
    <text evidence="8">The sequence shown here is derived from an EMBL/GenBank/DDBJ whole genome shotgun (WGS) entry which is preliminary data.</text>
</comment>
<evidence type="ECO:0000256" key="4">
    <source>
        <dbReference type="ARBA" id="ARBA00023136"/>
    </source>
</evidence>
<feature type="region of interest" description="Disordered" evidence="5">
    <location>
        <begin position="46"/>
        <end position="74"/>
    </location>
</feature>
<dbReference type="GO" id="GO:0055085">
    <property type="term" value="P:transmembrane transport"/>
    <property type="evidence" value="ECO:0007669"/>
    <property type="project" value="InterPro"/>
</dbReference>
<protein>
    <submittedName>
        <fullName evidence="8">TonB family protein</fullName>
    </submittedName>
</protein>
<dbReference type="SUPFAM" id="SSF74653">
    <property type="entry name" value="TolA/TonB C-terminal domain"/>
    <property type="match status" value="1"/>
</dbReference>
<feature type="compositionally biased region" description="Polar residues" evidence="5">
    <location>
        <begin position="212"/>
        <end position="223"/>
    </location>
</feature>
<keyword evidence="9" id="KW-1185">Reference proteome</keyword>
<feature type="compositionally biased region" description="Pro residues" evidence="5">
    <location>
        <begin position="120"/>
        <end position="132"/>
    </location>
</feature>
<feature type="domain" description="TonB C-terminal" evidence="7">
    <location>
        <begin position="138"/>
        <end position="231"/>
    </location>
</feature>
<evidence type="ECO:0000256" key="1">
    <source>
        <dbReference type="ARBA" id="ARBA00004167"/>
    </source>
</evidence>
<evidence type="ECO:0000313" key="9">
    <source>
        <dbReference type="Proteomes" id="UP000468943"/>
    </source>
</evidence>
<dbReference type="Proteomes" id="UP000468943">
    <property type="component" value="Unassembled WGS sequence"/>
</dbReference>
<feature type="transmembrane region" description="Helical" evidence="6">
    <location>
        <begin position="21"/>
        <end position="41"/>
    </location>
</feature>
<proteinExistence type="predicted"/>
<comment type="subcellular location">
    <subcellularLocation>
        <location evidence="1">Membrane</location>
        <topology evidence="1">Single-pass membrane protein</topology>
    </subcellularLocation>
</comment>
<keyword evidence="4 6" id="KW-0472">Membrane</keyword>
<keyword evidence="3 6" id="KW-1133">Transmembrane helix</keyword>
<evidence type="ECO:0000256" key="5">
    <source>
        <dbReference type="SAM" id="MobiDB-lite"/>
    </source>
</evidence>
<dbReference type="NCBIfam" id="TIGR01352">
    <property type="entry name" value="tonB_Cterm"/>
    <property type="match status" value="1"/>
</dbReference>
<dbReference type="GO" id="GO:0016020">
    <property type="term" value="C:membrane"/>
    <property type="evidence" value="ECO:0007669"/>
    <property type="project" value="UniProtKB-SubCell"/>
</dbReference>
<evidence type="ECO:0000313" key="8">
    <source>
        <dbReference type="EMBL" id="MXO56505.1"/>
    </source>
</evidence>
<organism evidence="8 9">
    <name type="scientific">Pontixanthobacter gangjinensis</name>
    <dbReference type="NCBI Taxonomy" id="1028742"/>
    <lineage>
        <taxon>Bacteria</taxon>
        <taxon>Pseudomonadati</taxon>
        <taxon>Pseudomonadota</taxon>
        <taxon>Alphaproteobacteria</taxon>
        <taxon>Sphingomonadales</taxon>
        <taxon>Erythrobacteraceae</taxon>
        <taxon>Pontixanthobacter</taxon>
    </lineage>
</organism>
<dbReference type="RefSeq" id="WP_160597698.1">
    <property type="nucleotide sequence ID" value="NZ_WTYS01000001.1"/>
</dbReference>
<dbReference type="PROSITE" id="PS52015">
    <property type="entry name" value="TONB_CTD"/>
    <property type="match status" value="1"/>
</dbReference>
<dbReference type="Pfam" id="PF03544">
    <property type="entry name" value="TonB_C"/>
    <property type="match status" value="1"/>
</dbReference>
<keyword evidence="2 6" id="KW-0812">Transmembrane</keyword>
<dbReference type="AlphaFoldDB" id="A0A6I4SLA6"/>
<feature type="region of interest" description="Disordered" evidence="5">
    <location>
        <begin position="120"/>
        <end position="145"/>
    </location>
</feature>
<feature type="region of interest" description="Disordered" evidence="5">
    <location>
        <begin position="208"/>
        <end position="231"/>
    </location>
</feature>
<evidence type="ECO:0000259" key="7">
    <source>
        <dbReference type="PROSITE" id="PS52015"/>
    </source>
</evidence>